<organism evidence="8 9">
    <name type="scientific">Trachymyrmex septentrionalis</name>
    <dbReference type="NCBI Taxonomy" id="34720"/>
    <lineage>
        <taxon>Eukaryota</taxon>
        <taxon>Metazoa</taxon>
        <taxon>Ecdysozoa</taxon>
        <taxon>Arthropoda</taxon>
        <taxon>Hexapoda</taxon>
        <taxon>Insecta</taxon>
        <taxon>Pterygota</taxon>
        <taxon>Neoptera</taxon>
        <taxon>Endopterygota</taxon>
        <taxon>Hymenoptera</taxon>
        <taxon>Apocrita</taxon>
        <taxon>Aculeata</taxon>
        <taxon>Formicoidea</taxon>
        <taxon>Formicidae</taxon>
        <taxon>Myrmicinae</taxon>
        <taxon>Trachymyrmex</taxon>
    </lineage>
</organism>
<evidence type="ECO:0000256" key="4">
    <source>
        <dbReference type="ARBA" id="ARBA00022833"/>
    </source>
</evidence>
<feature type="compositionally biased region" description="Basic and acidic residues" evidence="6">
    <location>
        <begin position="334"/>
        <end position="356"/>
    </location>
</feature>
<feature type="compositionally biased region" description="Low complexity" evidence="6">
    <location>
        <begin position="1225"/>
        <end position="1237"/>
    </location>
</feature>
<feature type="compositionally biased region" description="Basic and acidic residues" evidence="6">
    <location>
        <begin position="1210"/>
        <end position="1224"/>
    </location>
</feature>
<feature type="region of interest" description="Disordered" evidence="6">
    <location>
        <begin position="1003"/>
        <end position="1162"/>
    </location>
</feature>
<feature type="compositionally biased region" description="Basic and acidic residues" evidence="6">
    <location>
        <begin position="3070"/>
        <end position="3079"/>
    </location>
</feature>
<feature type="compositionally biased region" description="Basic and acidic residues" evidence="6">
    <location>
        <begin position="707"/>
        <end position="729"/>
    </location>
</feature>
<feature type="region of interest" description="Disordered" evidence="6">
    <location>
        <begin position="2119"/>
        <end position="2162"/>
    </location>
</feature>
<feature type="compositionally biased region" description="Basic and acidic residues" evidence="6">
    <location>
        <begin position="1116"/>
        <end position="1149"/>
    </location>
</feature>
<feature type="compositionally biased region" description="Polar residues" evidence="6">
    <location>
        <begin position="824"/>
        <end position="839"/>
    </location>
</feature>
<feature type="compositionally biased region" description="Basic and acidic residues" evidence="6">
    <location>
        <begin position="1305"/>
        <end position="1315"/>
    </location>
</feature>
<evidence type="ECO:0000256" key="1">
    <source>
        <dbReference type="ARBA" id="ARBA00022723"/>
    </source>
</evidence>
<feature type="compositionally biased region" description="Polar residues" evidence="6">
    <location>
        <begin position="1016"/>
        <end position="1025"/>
    </location>
</feature>
<feature type="region of interest" description="Disordered" evidence="6">
    <location>
        <begin position="2900"/>
        <end position="2922"/>
    </location>
</feature>
<feature type="compositionally biased region" description="Pro residues" evidence="6">
    <location>
        <begin position="226"/>
        <end position="245"/>
    </location>
</feature>
<feature type="compositionally biased region" description="Basic and acidic residues" evidence="6">
    <location>
        <begin position="840"/>
        <end position="862"/>
    </location>
</feature>
<dbReference type="Proteomes" id="UP000078541">
    <property type="component" value="Unassembled WGS sequence"/>
</dbReference>
<keyword evidence="4" id="KW-0862">Zinc</keyword>
<evidence type="ECO:0000256" key="2">
    <source>
        <dbReference type="ARBA" id="ARBA00022737"/>
    </source>
</evidence>
<accession>A0A195EUE0</accession>
<dbReference type="Gene3D" id="3.30.160.60">
    <property type="entry name" value="Classic Zinc Finger"/>
    <property type="match status" value="5"/>
</dbReference>
<feature type="compositionally biased region" description="Basic and acidic residues" evidence="6">
    <location>
        <begin position="612"/>
        <end position="648"/>
    </location>
</feature>
<gene>
    <name evidence="8" type="ORF">ALC56_14009</name>
</gene>
<feature type="compositionally biased region" description="Polar residues" evidence="6">
    <location>
        <begin position="294"/>
        <end position="318"/>
    </location>
</feature>
<feature type="domain" description="C2H2-type" evidence="7">
    <location>
        <begin position="2564"/>
        <end position="2590"/>
    </location>
</feature>
<keyword evidence="2" id="KW-0677">Repeat</keyword>
<feature type="compositionally biased region" description="Basic and acidic residues" evidence="6">
    <location>
        <begin position="665"/>
        <end position="694"/>
    </location>
</feature>
<feature type="region of interest" description="Disordered" evidence="6">
    <location>
        <begin position="148"/>
        <end position="167"/>
    </location>
</feature>
<keyword evidence="3 5" id="KW-0863">Zinc-finger</keyword>
<dbReference type="PROSITE" id="PS00028">
    <property type="entry name" value="ZINC_FINGER_C2H2_1"/>
    <property type="match status" value="4"/>
</dbReference>
<feature type="region of interest" description="Disordered" evidence="6">
    <location>
        <begin position="1957"/>
        <end position="1980"/>
    </location>
</feature>
<feature type="region of interest" description="Disordered" evidence="6">
    <location>
        <begin position="775"/>
        <end position="894"/>
    </location>
</feature>
<proteinExistence type="predicted"/>
<dbReference type="InterPro" id="IPR050688">
    <property type="entry name" value="Zinc_finger/UBP_domain"/>
</dbReference>
<feature type="region of interest" description="Disordered" evidence="6">
    <location>
        <begin position="1207"/>
        <end position="1315"/>
    </location>
</feature>
<feature type="domain" description="C2H2-type" evidence="7">
    <location>
        <begin position="3255"/>
        <end position="3283"/>
    </location>
</feature>
<feature type="compositionally biased region" description="Low complexity" evidence="6">
    <location>
        <begin position="1292"/>
        <end position="1301"/>
    </location>
</feature>
<feature type="region of interest" description="Disordered" evidence="6">
    <location>
        <begin position="1"/>
        <end position="68"/>
    </location>
</feature>
<evidence type="ECO:0000259" key="7">
    <source>
        <dbReference type="PROSITE" id="PS50157"/>
    </source>
</evidence>
<feature type="compositionally biased region" description="Basic and acidic residues" evidence="6">
    <location>
        <begin position="881"/>
        <end position="894"/>
    </location>
</feature>
<feature type="compositionally biased region" description="Polar residues" evidence="6">
    <location>
        <begin position="1429"/>
        <end position="1451"/>
    </location>
</feature>
<feature type="compositionally biased region" description="Basic and acidic residues" evidence="6">
    <location>
        <begin position="1085"/>
        <end position="1108"/>
    </location>
</feature>
<dbReference type="STRING" id="34720.A0A195EUE0"/>
<feature type="region of interest" description="Disordered" evidence="6">
    <location>
        <begin position="570"/>
        <end position="599"/>
    </location>
</feature>
<dbReference type="PROSITE" id="PS50157">
    <property type="entry name" value="ZINC_FINGER_C2H2_2"/>
    <property type="match status" value="5"/>
</dbReference>
<feature type="region of interest" description="Disordered" evidence="6">
    <location>
        <begin position="260"/>
        <end position="356"/>
    </location>
</feature>
<feature type="domain" description="C2H2-type" evidence="7">
    <location>
        <begin position="3758"/>
        <end position="3788"/>
    </location>
</feature>
<feature type="region of interest" description="Disordered" evidence="6">
    <location>
        <begin position="3391"/>
        <end position="3410"/>
    </location>
</feature>
<dbReference type="SMART" id="SM00355">
    <property type="entry name" value="ZnF_C2H2"/>
    <property type="match status" value="25"/>
</dbReference>
<reference evidence="8 9" key="1">
    <citation type="submission" date="2016-03" db="EMBL/GenBank/DDBJ databases">
        <title>Trachymyrmex septentrionalis WGS genome.</title>
        <authorList>
            <person name="Nygaard S."/>
            <person name="Hu H."/>
            <person name="Boomsma J."/>
            <person name="Zhang G."/>
        </authorList>
    </citation>
    <scope>NUCLEOTIDE SEQUENCE [LARGE SCALE GENOMIC DNA]</scope>
    <source>
        <strain evidence="8">Tsep2-gDNA-1</strain>
        <tissue evidence="8">Whole body</tissue>
    </source>
</reference>
<dbReference type="PANTHER" id="PTHR24403">
    <property type="entry name" value="ZINC FINGER PROTEIN"/>
    <property type="match status" value="1"/>
</dbReference>
<feature type="region of interest" description="Disordered" evidence="6">
    <location>
        <begin position="1374"/>
        <end position="1452"/>
    </location>
</feature>
<feature type="region of interest" description="Disordered" evidence="6">
    <location>
        <begin position="3156"/>
        <end position="3178"/>
    </location>
</feature>
<feature type="compositionally biased region" description="Polar residues" evidence="6">
    <location>
        <begin position="1"/>
        <end position="16"/>
    </location>
</feature>
<feature type="compositionally biased region" description="Polar residues" evidence="6">
    <location>
        <begin position="1265"/>
        <end position="1275"/>
    </location>
</feature>
<dbReference type="GO" id="GO:0008270">
    <property type="term" value="F:zinc ion binding"/>
    <property type="evidence" value="ECO:0007669"/>
    <property type="project" value="UniProtKB-KW"/>
</dbReference>
<feature type="region of interest" description="Disordered" evidence="6">
    <location>
        <begin position="385"/>
        <end position="409"/>
    </location>
</feature>
<feature type="compositionally biased region" description="Basic and acidic residues" evidence="6">
    <location>
        <begin position="1054"/>
        <end position="1075"/>
    </location>
</feature>
<feature type="region of interest" description="Disordered" evidence="6">
    <location>
        <begin position="2327"/>
        <end position="2351"/>
    </location>
</feature>
<feature type="compositionally biased region" description="Polar residues" evidence="6">
    <location>
        <begin position="2329"/>
        <end position="2346"/>
    </location>
</feature>
<keyword evidence="1" id="KW-0479">Metal-binding</keyword>
<dbReference type="EMBL" id="KQ981965">
    <property type="protein sequence ID" value="KYN31870.1"/>
    <property type="molecule type" value="Genomic_DNA"/>
</dbReference>
<dbReference type="PANTHER" id="PTHR24403:SF105">
    <property type="entry name" value="ZINC FINGER PROTEIN 2-LIKE ISOFORM X1"/>
    <property type="match status" value="1"/>
</dbReference>
<name>A0A195EUE0_9HYME</name>
<feature type="compositionally biased region" description="Basic and acidic residues" evidence="6">
    <location>
        <begin position="265"/>
        <end position="277"/>
    </location>
</feature>
<protein>
    <recommendedName>
        <fullName evidence="7">C2H2-type domain-containing protein</fullName>
    </recommendedName>
</protein>
<evidence type="ECO:0000256" key="5">
    <source>
        <dbReference type="PROSITE-ProRule" id="PRU00042"/>
    </source>
</evidence>
<feature type="compositionally biased region" description="Low complexity" evidence="6">
    <location>
        <begin position="3906"/>
        <end position="3924"/>
    </location>
</feature>
<feature type="region of interest" description="Disordered" evidence="6">
    <location>
        <begin position="3475"/>
        <end position="3503"/>
    </location>
</feature>
<feature type="region of interest" description="Disordered" evidence="6">
    <location>
        <begin position="4128"/>
        <end position="4148"/>
    </location>
</feature>
<feature type="compositionally biased region" description="Basic and acidic residues" evidence="6">
    <location>
        <begin position="1246"/>
        <end position="1262"/>
    </location>
</feature>
<feature type="compositionally biased region" description="Polar residues" evidence="6">
    <location>
        <begin position="26"/>
        <end position="39"/>
    </location>
</feature>
<evidence type="ECO:0000313" key="8">
    <source>
        <dbReference type="EMBL" id="KYN31870.1"/>
    </source>
</evidence>
<feature type="region of interest" description="Disordered" evidence="6">
    <location>
        <begin position="4050"/>
        <end position="4070"/>
    </location>
</feature>
<feature type="region of interest" description="Disordered" evidence="6">
    <location>
        <begin position="3428"/>
        <end position="3450"/>
    </location>
</feature>
<feature type="region of interest" description="Disordered" evidence="6">
    <location>
        <begin position="3053"/>
        <end position="3079"/>
    </location>
</feature>
<feature type="domain" description="C2H2-type" evidence="7">
    <location>
        <begin position="3190"/>
        <end position="3220"/>
    </location>
</feature>
<evidence type="ECO:0000256" key="3">
    <source>
        <dbReference type="ARBA" id="ARBA00022771"/>
    </source>
</evidence>
<sequence>MKTKSNHCNEVISTNAENDKEGIEETPQSPDTVRSSSPDCQILPIIIPMERNPKLKNRNRRPEEQQCSKVIPVITLSDTKTITISSPDSNPDEVTFNEWDMLEESERQNSRNNGNRQSSLSIATSHDVTTAAKLISNSLPQKVSDSRNYTLDSQDIPTVPVPSLGGSRRLSSVLEKNKLTLDIMASCSRSESPVNVPEVRLNSPDPEILFAKPKPTSPRSNDSTLKPPPSKPPSIPLLFSPPPLSREPLLSMEDLAELLNDEGDGDKTNENAKEKNTDQISKNSISEKEKLTSRKSLPNTTGVSPVKVTSSIGPPRQSNDSHRSVPQALFSKFQEPRYADNYERHPRQRDIHSHESAKDKLITISEEAPSQITVIHNTASKSDERNISLYQRRSSLPSEGRKDASLSRPENEFVIGNDYYNMHANQIHWGSPTTTSDQFGNNQWTPSSYGGMTNPPLQPTQHPFQRPMEPQFRQNQFPPTLAAGPPRPLLNPTVRPDMSHVIRPDNVREDISPLMPPGFSSQYRGYQINQTTYDLVDRGPTEYPHLRPTWESSNPSYENVIPCGIPVVESTTGASHPRPNTPCPWGTTARDRDRSNINQSRYYERNRIELRPGFNRDGRRSDWSWDGHSDRENLNRFPSRDPRVRTEHNTIGARDLAKETGVSARDPRLSKDKHIVNTSTKTKDSVLNERDPRKRLVTASTKTTPATKEKQKSQKSLEKEKDKLPKDRMQSPLESLYGVIDTKASQNSILQKFKIPKIKRPEPAQLNRIIKEKEVESASSKLSRVKNNKNKEQKKSNKLYSKNKRKDADSKDVESAEVSSSSDGNRATENSHGVQQNNVAKEEKSLSSSLEKSDKNETRIGEADSATNNSKSGHITKKGKTKESEVDRSKSKETVTKEWIEALIKQSFESGEGKKLVEHAKLLQKFGEVLKAKNFKKIKKIIESESESSSDKDETIEAKKTQVKKKRRVIMSDSSDDECLAERLSILSTNIDTNDARELVSAISTDPKNSEENLEVTASSNNLNKKLTEDITAKKNDDLSESRDEEYIQVNNKVDNKNKDEQLEKKSDKNDRLENDNENTDIQPESEKQMSSRLKDSDKEKKQTKDDQDNQVDQTILEKSKDSTEGSIEHLNQDDTESNIEHLDQDKDSTTQSVISDITNQAEEVSIDKPKIKTKRRNSLEMLQEDIREMFISEGVVTATGHRMCRLSNSKKEETSSIAEKKIAESNTETNELAANNTKRKSLRSRNVEESKSKAKSKDAKRTRSLQSKKSILSSDSEEDQPLALRTEKLLNTTDNSTTSNQEVAHSEESNDTIRRSKRVLPKAIIKEPRVVVEKADLTKIDSCKIMFDSSSDESFGIDVSELTAAVDISLRPEKQSDQDSIDTMIISSRRKNTNNTGKRNFKSKKSSALTDDKSEDGSSFTDEESVISDISMSSNTTARKKMNSSGSARTTAREELLSNILVGLVPTAEKNTSVDKDNEADLEEDANDPIVIEPNVKKSYIRKKKKKSGNLWKMGRLTTKKRKKKATSTASSKIAQTNVEINTESNISTDTVEANQSPLKDKDPITEKTLEKVLDDNHVVDHANIDSVEDEVKPFVNMDSFDVDFKDSSNFTSLSEPSDMHRETLNDSFLSIEESKSLIQMDIKEEVSSSNADLISANAVTGNKFFKESPKIVYDELMTELYRRIDIKHLIDYAWVGQDKYKCLLCFFTGKNIVHHYKINHPGMEVLISRLKSTDAKTAIMEAERGVTTMDMSQSCKFRCRFCCFVTEGAADVALEAFYEHCTTHTGEYRFHCNNCSYQAVAKASMKTHYYKICRKNKTFNESASEDVVPREGGIYGYLCCSCNYVQLKRQNIEVHVEFWHREQMDTEILKINMSAITVLAEHAANNSEQSHESTSVNAEKSFTVETKPQVLEFEAMECKELMDIARIMEAENNDDNTSECIPPEQKTNENIQVKEEKTEEIPRLSQGESEGSVSTGNLSVFVCPPDLENKEMEIQRERQKTMQEIANNIGILLKNYSKPGLSIIDKLQDKMRTDAVVSPVPECNASANIPETKENPSLPFVNSSAEPLKTEEELIIKEDIPSQSSSQGNPLSFMEEQLATEKSKVTNDVDDKVDVKIRDPLAIMDPSKDNESDGENSDNERSAPIFESDSSSEQSDSEQTDVNMILKETSSMNASSSRDPMLTTIQRLAAQLQNVKPLEPVPPESMIDIKTEIKIEPVSLIPKPPNVVPIASIKHLLKQNVKCSEKNMLASSKNASPPKNFLRFRRLSGDMLSMPTQFLDNQEDSQEFNTDGTQSDSAIDGLKMDTEEECSFLKIENVRSLAESDPNESVTVNDTSKAVETSSTKSKESILRKSNQPLILKKISPQALVNLQTSKMQSLTAPLTSSSTSPSTLNYRTRKIKVIRMPVLNNSKDTSPASFAIKLKSMEVYARMLTEPKLAHFYKCMSHNCSFTTDFLLDYSKHYTKHYEEASEKKSTDNYDKCAYCYISTNDWNEMKTHLATKHIHCRYQCGYCFYRSFVPSYVRQHQLMCHPNTVFYYLLDKKQKSIQKKEHINRNAYVLPFICKQDDCDKIFYIPEAFMTHLRTKHSSCHLVYKCHVCNTTHITIELLISHYKLHGFCKYQCLYCFYGSDTLNEIHQHLSTFHYDRLPQVLERSLPPMPSRQIEVIHQLILRTFDDKVDEEDVNLNADNSKKITSVLSNVGIILNEAQSNQPKNLKSDLLIEAASDLKSTEVNVNVSNISTKQSIDTSFSNINKNTNNSVEKNLLKNEPSQLEMEKLSDYTTNQILQEPKLDMSVNNSSAIDSLKISDEFNCSDEFVNTNLLDNADFLKNFTSNSDNVFSKFADKTEDSDIEILESEEKAAQCKTEDEVKKKAELVLSETEAENKAQVASSDTIETKCTSKKAPAHTTNATAQPDKPLTLDDIKDTGRIGHELYKCGYLHECSFTAQNMDLLKAHVKTCNLGDPRQNLFCPHCKKRAVKISLFLEHIKTHGLKRFGCSLCKLRYSVSYQATAHMKSKHKFFHTRIVPADPTNPAKDGLFIVQAVPYEAADRRNKKRKRVNKSGTEQENEKNLDNEKLSFNPDEIEQLPRQAIYNREVQCAVCPYTTKVRTNIIRHLQLHAKDETVPESGPVNPVPCLDKKEKMFDKMVNLASSSHQNGRMGAKPKESVKESEADDSIPKFVPEHKRYVCGVAECNYLTVNEAMLKYHLKALHSEEPYFHCPHCPPPSSGQENQNIAIDKMGIHLRMHDTRLYKCSHCNHHHYHRHVVERHLTDKHPEKRPFVKVIREIENTENIQQSVPEETEEEVPDPDGNHWKCNLCDFKFVYKADVATHADTVHSESCQYKCILCSFKTNGKILLEQHINSKHTYDSNADYTVIYQRIKGVNKRNTETVDQGGQDEPFDTTPLWSRNMPRVRHIRGILLEEETETPATSETSPVTSKLSLGKRKSDAEIVTKPAKIKVSGKSISLDENNKLSKEKSKRSLSCDKVSGEAEGEGHVMKESKITGNKSAKDSMELIDGSDSDVGRFGPYGKPDANMYVCTLCNQFKSKYKHDMRDHLYRELNYARFHCKTCGYVSVNRKSLLLHIGKRHNGEGTDEPLSPDNAIEDWVMTLLKKQMDMIKAWNHMNVIYKNIPVNTSSSSSDVNSMKISGDKKSVNLASTISNLQKAVLEDVNKSSIDSDGDSKDNEDLVIDMKEDEVCEIKSNEDKSENNKLREKTDDDLDKPIVCKHCQTSFAGQRGFKLHVQYSHLKRLSFLCPYCDRSTNSQTMMRQHIRAKHPHDAEKIIHNPDAWGNAKLSNEFWEKEYGLPPLKTKRRKLNTENNVSTTAASTATIGSVSNRLEKCEVCNFTAVNYTGLRSHMRTHSHQHNLKCLYCTYSCSYKAEMVEHWESNHPSVPLKYTERLSTTDSSSSETKTKPSTLQKQDVDMSKNEGGNSSSAVIYGCVYCNLRSVSLPSIKQHWNLMHKDLKDTPFAAKFPFKFKEILVSRLPKNPTKKNVIERNKAKQTENLSPVIIPKRGWVCQWCQELCETNNDRIRHHNMFHSHLPQKWKEQQQQQQKEQDQADTSVRLPAYSTEKYATNSKNISSFESVVENLITKHVNQIEPSDMKNKNDQNYNLNASTLKGNSHQAVARKSTTKSTVSSARPGPRVFKAVARKSTNPRYPPNFFKPLLEEHRTDMEYEEEEIQNKQFVSHYGIPSSPVNLTELNTYMVVGGHSMRVNCLTLATLINIKPKILVKDIRKDPKYTAILSNLN</sequence>
<keyword evidence="9" id="KW-1185">Reference proteome</keyword>
<feature type="domain" description="C2H2-type" evidence="7">
    <location>
        <begin position="3570"/>
        <end position="3598"/>
    </location>
</feature>
<feature type="compositionally biased region" description="Polar residues" evidence="6">
    <location>
        <begin position="1968"/>
        <end position="1980"/>
    </location>
</feature>
<dbReference type="InterPro" id="IPR013087">
    <property type="entry name" value="Znf_C2H2_type"/>
</dbReference>
<evidence type="ECO:0000256" key="6">
    <source>
        <dbReference type="SAM" id="MobiDB-lite"/>
    </source>
</evidence>
<feature type="compositionally biased region" description="Low complexity" evidence="6">
    <location>
        <begin position="3431"/>
        <end position="3442"/>
    </location>
</feature>
<dbReference type="GO" id="GO:0005634">
    <property type="term" value="C:nucleus"/>
    <property type="evidence" value="ECO:0007669"/>
    <property type="project" value="TreeGrafter"/>
</dbReference>
<feature type="compositionally biased region" description="Polar residues" evidence="6">
    <location>
        <begin position="1150"/>
        <end position="1162"/>
    </location>
</feature>
<feature type="region of interest" description="Disordered" evidence="6">
    <location>
        <begin position="3903"/>
        <end position="3937"/>
    </location>
</feature>
<feature type="compositionally biased region" description="Basic and acidic residues" evidence="6">
    <location>
        <begin position="399"/>
        <end position="409"/>
    </location>
</feature>
<feature type="compositionally biased region" description="Basic and acidic residues" evidence="6">
    <location>
        <begin position="3491"/>
        <end position="3503"/>
    </location>
</feature>
<feature type="region of interest" description="Disordered" evidence="6">
    <location>
        <begin position="612"/>
        <end position="732"/>
    </location>
</feature>
<dbReference type="GO" id="GO:0045944">
    <property type="term" value="P:positive regulation of transcription by RNA polymerase II"/>
    <property type="evidence" value="ECO:0007669"/>
    <property type="project" value="TreeGrafter"/>
</dbReference>
<evidence type="ECO:0000313" key="9">
    <source>
        <dbReference type="Proteomes" id="UP000078541"/>
    </source>
</evidence>
<feature type="compositionally biased region" description="Polar residues" evidence="6">
    <location>
        <begin position="388"/>
        <end position="397"/>
    </location>
</feature>
<feature type="region of interest" description="Disordered" evidence="6">
    <location>
        <begin position="188"/>
        <end position="247"/>
    </location>
</feature>
<feature type="compositionally biased region" description="Basic and acidic residues" evidence="6">
    <location>
        <begin position="1026"/>
        <end position="1046"/>
    </location>
</feature>